<proteinExistence type="predicted"/>
<protein>
    <recommendedName>
        <fullName evidence="3">DUF3617 family protein</fullName>
    </recommendedName>
</protein>
<dbReference type="AlphaFoldDB" id="A1AUW5"/>
<reference evidence="1 2" key="1">
    <citation type="submission" date="2006-10" db="EMBL/GenBank/DDBJ databases">
        <title>Complete sequence of chromosome of Pelobacter propionicus DSM 2379.</title>
        <authorList>
            <consortium name="US DOE Joint Genome Institute"/>
            <person name="Copeland A."/>
            <person name="Lucas S."/>
            <person name="Lapidus A."/>
            <person name="Barry K."/>
            <person name="Detter J.C."/>
            <person name="Glavina del Rio T."/>
            <person name="Hammon N."/>
            <person name="Israni S."/>
            <person name="Dalin E."/>
            <person name="Tice H."/>
            <person name="Pitluck S."/>
            <person name="Saunders E."/>
            <person name="Brettin T."/>
            <person name="Bruce D."/>
            <person name="Han C."/>
            <person name="Tapia R."/>
            <person name="Schmutz J."/>
            <person name="Larimer F."/>
            <person name="Land M."/>
            <person name="Hauser L."/>
            <person name="Kyrpides N."/>
            <person name="Kim E."/>
            <person name="Lovley D."/>
            <person name="Richardson P."/>
        </authorList>
    </citation>
    <scope>NUCLEOTIDE SEQUENCE [LARGE SCALE GENOMIC DNA]</scope>
    <source>
        <strain evidence="2">DSM 2379 / NBRC 103807 / OttBd1</strain>
    </source>
</reference>
<name>A1AUW5_PELPD</name>
<dbReference type="HOGENOM" id="CLU_1609265_0_0_7"/>
<accession>A1AUW5</accession>
<keyword evidence="2" id="KW-1185">Reference proteome</keyword>
<evidence type="ECO:0000313" key="1">
    <source>
        <dbReference type="EMBL" id="ABL01136.1"/>
    </source>
</evidence>
<dbReference type="Proteomes" id="UP000006732">
    <property type="component" value="Chromosome"/>
</dbReference>
<evidence type="ECO:0000313" key="2">
    <source>
        <dbReference type="Proteomes" id="UP000006732"/>
    </source>
</evidence>
<dbReference type="KEGG" id="ppd:Ppro_3543"/>
<dbReference type="eggNOG" id="ENOG50330XB">
    <property type="taxonomic scope" value="Bacteria"/>
</dbReference>
<dbReference type="InterPro" id="IPR022061">
    <property type="entry name" value="DUF3617"/>
</dbReference>
<organism evidence="1 2">
    <name type="scientific">Pelobacter propionicus (strain DSM 2379 / NBRC 103807 / OttBd1)</name>
    <dbReference type="NCBI Taxonomy" id="338966"/>
    <lineage>
        <taxon>Bacteria</taxon>
        <taxon>Pseudomonadati</taxon>
        <taxon>Thermodesulfobacteriota</taxon>
        <taxon>Desulfuromonadia</taxon>
        <taxon>Desulfuromonadales</taxon>
        <taxon>Desulfuromonadaceae</taxon>
        <taxon>Pelobacter</taxon>
    </lineage>
</organism>
<dbReference type="EMBL" id="CP000482">
    <property type="protein sequence ID" value="ABL01136.1"/>
    <property type="molecule type" value="Genomic_DNA"/>
</dbReference>
<dbReference type="Pfam" id="PF12276">
    <property type="entry name" value="DUF3617"/>
    <property type="match status" value="1"/>
</dbReference>
<evidence type="ECO:0008006" key="3">
    <source>
        <dbReference type="Google" id="ProtNLM"/>
    </source>
</evidence>
<dbReference type="STRING" id="338966.Ppro_3543"/>
<sequence>MRHALQPVYSFPWPGGFLRALGTALHLKGELNMRKSVITLLCVLALPTLSSAANMREGLWEIQSQVDMPGMPVKVKPTVVRHCYTKEDVKDQKKVIASDNSCKVTQMKSSGNKVNWTMKCTAPNAATMTGETVFGTDSYSSVMRMNSAGHSMTTKVKAKRVGNCP</sequence>
<gene>
    <name evidence="1" type="ordered locus">Ppro_3543</name>
</gene>